<proteinExistence type="predicted"/>
<comment type="subcellular location">
    <subcellularLocation>
        <location evidence="1">Endomembrane system</location>
        <topology evidence="1">Multi-pass membrane protein</topology>
    </subcellularLocation>
</comment>
<evidence type="ECO:0000313" key="6">
    <source>
        <dbReference type="EMBL" id="OGI94581.1"/>
    </source>
</evidence>
<dbReference type="GO" id="GO:0012505">
    <property type="term" value="C:endomembrane system"/>
    <property type="evidence" value="ECO:0007669"/>
    <property type="project" value="UniProtKB-SubCell"/>
</dbReference>
<evidence type="ECO:0000256" key="3">
    <source>
        <dbReference type="ARBA" id="ARBA00022989"/>
    </source>
</evidence>
<comment type="caution">
    <text evidence="6">The sequence shown here is derived from an EMBL/GenBank/DDBJ whole genome shotgun (WGS) entry which is preliminary data.</text>
</comment>
<keyword evidence="3 5" id="KW-1133">Transmembrane helix</keyword>
<evidence type="ECO:0000313" key="7">
    <source>
        <dbReference type="Proteomes" id="UP000176629"/>
    </source>
</evidence>
<dbReference type="InterPro" id="IPR007318">
    <property type="entry name" value="Phopholipid_MeTrfase"/>
</dbReference>
<dbReference type="EMBL" id="MFUX01000016">
    <property type="protein sequence ID" value="OGI94581.1"/>
    <property type="molecule type" value="Genomic_DNA"/>
</dbReference>
<accession>A0A1F6XKQ6</accession>
<evidence type="ECO:0000256" key="2">
    <source>
        <dbReference type="ARBA" id="ARBA00022692"/>
    </source>
</evidence>
<feature type="transmembrane region" description="Helical" evidence="5">
    <location>
        <begin position="20"/>
        <end position="42"/>
    </location>
</feature>
<evidence type="ECO:0008006" key="8">
    <source>
        <dbReference type="Google" id="ProtNLM"/>
    </source>
</evidence>
<dbReference type="Pfam" id="PF04191">
    <property type="entry name" value="PEMT"/>
    <property type="match status" value="1"/>
</dbReference>
<organism evidence="6 7">
    <name type="scientific">Candidatus Nomurabacteria bacterium RIFCSPLOWO2_01_FULL_40_18</name>
    <dbReference type="NCBI Taxonomy" id="1801773"/>
    <lineage>
        <taxon>Bacteria</taxon>
        <taxon>Candidatus Nomuraibacteriota</taxon>
    </lineage>
</organism>
<feature type="transmembrane region" description="Helical" evidence="5">
    <location>
        <begin position="101"/>
        <end position="129"/>
    </location>
</feature>
<dbReference type="Gene3D" id="1.20.120.1630">
    <property type="match status" value="1"/>
</dbReference>
<dbReference type="Proteomes" id="UP000176629">
    <property type="component" value="Unassembled WGS sequence"/>
</dbReference>
<feature type="transmembrane region" description="Helical" evidence="5">
    <location>
        <begin position="49"/>
        <end position="72"/>
    </location>
</feature>
<gene>
    <name evidence="6" type="ORF">A3A03_03080</name>
</gene>
<protein>
    <recommendedName>
        <fullName evidence="8">Steroid 5-alpha reductase C-terminal domain-containing protein</fullName>
    </recommendedName>
</protein>
<name>A0A1F6XKQ6_9BACT</name>
<reference evidence="6 7" key="1">
    <citation type="journal article" date="2016" name="Nat. Commun.">
        <title>Thousands of microbial genomes shed light on interconnected biogeochemical processes in an aquifer system.</title>
        <authorList>
            <person name="Anantharaman K."/>
            <person name="Brown C.T."/>
            <person name="Hug L.A."/>
            <person name="Sharon I."/>
            <person name="Castelle C.J."/>
            <person name="Probst A.J."/>
            <person name="Thomas B.C."/>
            <person name="Singh A."/>
            <person name="Wilkins M.J."/>
            <person name="Karaoz U."/>
            <person name="Brodie E.L."/>
            <person name="Williams K.H."/>
            <person name="Hubbard S.S."/>
            <person name="Banfield J.F."/>
        </authorList>
    </citation>
    <scope>NUCLEOTIDE SEQUENCE [LARGE SCALE GENOMIC DNA]</scope>
</reference>
<keyword evidence="4 5" id="KW-0472">Membrane</keyword>
<evidence type="ECO:0000256" key="1">
    <source>
        <dbReference type="ARBA" id="ARBA00004127"/>
    </source>
</evidence>
<dbReference type="STRING" id="1801773.A3A03_03080"/>
<evidence type="ECO:0000256" key="5">
    <source>
        <dbReference type="SAM" id="Phobius"/>
    </source>
</evidence>
<evidence type="ECO:0000256" key="4">
    <source>
        <dbReference type="ARBA" id="ARBA00023136"/>
    </source>
</evidence>
<keyword evidence="2 5" id="KW-0812">Transmembrane</keyword>
<dbReference type="AlphaFoldDB" id="A0A1F6XKQ6"/>
<sequence length="159" mass="18456">MGTESKVENNNPHKNRVHRILAHSYTLYFILFLIGVTLDIIFQFKIFTTIIAVPFGLLLIIFASCLILWAQISSRRMKKENISKETFSQGPYHYSKHPTHWGLFFLTLGFGIMANALFVILTTLISFLLSRHTFLEKHEDVLSRKYGAPYIEYKKSVKL</sequence>